<feature type="domain" description="Transcription factor CBF/NF-Y/archaeal histone" evidence="3">
    <location>
        <begin position="7"/>
        <end position="79"/>
    </location>
</feature>
<dbReference type="AlphaFoldDB" id="A0A8K0NRH0"/>
<dbReference type="GO" id="GO:0017054">
    <property type="term" value="C:negative cofactor 2 complex"/>
    <property type="evidence" value="ECO:0007669"/>
    <property type="project" value="InterPro"/>
</dbReference>
<name>A0A8K0NRH0_9TREE</name>
<dbReference type="InterPro" id="IPR042225">
    <property type="entry name" value="Ncb2"/>
</dbReference>
<evidence type="ECO:0000256" key="2">
    <source>
        <dbReference type="ARBA" id="ARBA00023242"/>
    </source>
</evidence>
<sequence length="146" mass="16129">MSEPEETLPRATVQKIVKEILSNAENNPSTKEFTCAKETIDVLSTACVEFIKLIALSANDECEKDKKKTIAPEHVISAMDTIGMEQYKEDLTATWDASKEQAKAIQERQNKAFKTNGMSDAELAAAQEKLFAASLARYQGSDVKPE</sequence>
<keyword evidence="2" id="KW-0539">Nucleus</keyword>
<dbReference type="EMBL" id="JABELV010000046">
    <property type="protein sequence ID" value="KAG7558303.1"/>
    <property type="molecule type" value="Genomic_DNA"/>
</dbReference>
<dbReference type="Pfam" id="PF00808">
    <property type="entry name" value="CBFD_NFYB_HMF"/>
    <property type="match status" value="1"/>
</dbReference>
<dbReference type="GO" id="GO:0051123">
    <property type="term" value="P:RNA polymerase II preinitiation complex assembly"/>
    <property type="evidence" value="ECO:0007669"/>
    <property type="project" value="TreeGrafter"/>
</dbReference>
<comment type="caution">
    <text evidence="4">The sequence shown here is derived from an EMBL/GenBank/DDBJ whole genome shotgun (WGS) entry which is preliminary data.</text>
</comment>
<keyword evidence="5" id="KW-1185">Reference proteome</keyword>
<dbReference type="GO" id="GO:0017025">
    <property type="term" value="F:TBP-class protein binding"/>
    <property type="evidence" value="ECO:0007669"/>
    <property type="project" value="TreeGrafter"/>
</dbReference>
<evidence type="ECO:0000313" key="5">
    <source>
        <dbReference type="Proteomes" id="UP000812966"/>
    </source>
</evidence>
<evidence type="ECO:0000313" key="4">
    <source>
        <dbReference type="EMBL" id="KAG7558303.1"/>
    </source>
</evidence>
<dbReference type="InterPro" id="IPR003958">
    <property type="entry name" value="CBFA_NFYB_domain"/>
</dbReference>
<dbReference type="InterPro" id="IPR009072">
    <property type="entry name" value="Histone-fold"/>
</dbReference>
<comment type="subcellular location">
    <subcellularLocation>
        <location evidence="1">Nucleus</location>
    </subcellularLocation>
</comment>
<dbReference type="GO" id="GO:0046982">
    <property type="term" value="F:protein heterodimerization activity"/>
    <property type="evidence" value="ECO:0007669"/>
    <property type="project" value="InterPro"/>
</dbReference>
<accession>A0A8K0NRH0</accession>
<dbReference type="CDD" id="cd22905">
    <property type="entry name" value="HFD_Dr1"/>
    <property type="match status" value="1"/>
</dbReference>
<dbReference type="GO" id="GO:0016251">
    <property type="term" value="F:RNA polymerase II general transcription initiation factor activity"/>
    <property type="evidence" value="ECO:0007669"/>
    <property type="project" value="TreeGrafter"/>
</dbReference>
<dbReference type="Proteomes" id="UP000812966">
    <property type="component" value="Unassembled WGS sequence"/>
</dbReference>
<protein>
    <recommendedName>
        <fullName evidence="3">Transcription factor CBF/NF-Y/archaeal histone domain-containing protein</fullName>
    </recommendedName>
</protein>
<evidence type="ECO:0000256" key="1">
    <source>
        <dbReference type="ARBA" id="ARBA00004123"/>
    </source>
</evidence>
<evidence type="ECO:0000259" key="3">
    <source>
        <dbReference type="Pfam" id="PF00808"/>
    </source>
</evidence>
<proteinExistence type="predicted"/>
<reference evidence="4" key="1">
    <citation type="submission" date="2020-04" db="EMBL/GenBank/DDBJ databases">
        <title>Analysis of mating type loci in Filobasidium floriforme.</title>
        <authorList>
            <person name="Nowrousian M."/>
        </authorList>
    </citation>
    <scope>NUCLEOTIDE SEQUENCE</scope>
    <source>
        <strain evidence="4">CBS 6242</strain>
    </source>
</reference>
<dbReference type="PANTHER" id="PTHR46138">
    <property type="entry name" value="PROTEIN DR1"/>
    <property type="match status" value="1"/>
</dbReference>
<dbReference type="SUPFAM" id="SSF47113">
    <property type="entry name" value="Histone-fold"/>
    <property type="match status" value="1"/>
</dbReference>
<gene>
    <name evidence="4" type="ORF">FFLO_02773</name>
</gene>
<dbReference type="GO" id="GO:0000122">
    <property type="term" value="P:negative regulation of transcription by RNA polymerase II"/>
    <property type="evidence" value="ECO:0007669"/>
    <property type="project" value="InterPro"/>
</dbReference>
<dbReference type="PANTHER" id="PTHR46138:SF1">
    <property type="entry name" value="PROTEIN DR1"/>
    <property type="match status" value="1"/>
</dbReference>
<organism evidence="4 5">
    <name type="scientific">Filobasidium floriforme</name>
    <dbReference type="NCBI Taxonomy" id="5210"/>
    <lineage>
        <taxon>Eukaryota</taxon>
        <taxon>Fungi</taxon>
        <taxon>Dikarya</taxon>
        <taxon>Basidiomycota</taxon>
        <taxon>Agaricomycotina</taxon>
        <taxon>Tremellomycetes</taxon>
        <taxon>Filobasidiales</taxon>
        <taxon>Filobasidiaceae</taxon>
        <taxon>Filobasidium</taxon>
    </lineage>
</organism>
<dbReference type="Gene3D" id="1.10.20.10">
    <property type="entry name" value="Histone, subunit A"/>
    <property type="match status" value="1"/>
</dbReference>